<dbReference type="SUPFAM" id="SSF52833">
    <property type="entry name" value="Thioredoxin-like"/>
    <property type="match status" value="1"/>
</dbReference>
<feature type="region of interest" description="Disordered" evidence="1">
    <location>
        <begin position="30"/>
        <end position="54"/>
    </location>
</feature>
<dbReference type="EMBL" id="CP000251">
    <property type="protein sequence ID" value="ABC82016.1"/>
    <property type="molecule type" value="Genomic_DNA"/>
</dbReference>
<sequence>MVPRPPPAFLLPLAVAAALLAPAGAPAGEESGAPACAPDASAEPCPPVSAAPPAAAPTPAAGPALVVYWGVGCPHCEEALPYLDALARAHPALVVARYEVRQDAAGRARFRAEVERLGISPPGIPLFVAGDRHVLGFARGRSEAEVEALALGALARGAEPAAAVVDLPLLGPREARRIPLAALTAVVGLLDGLNPCAMWVLVVLLGLLANVRSRRRALAFGGAFVLVSGVVYFAFMTAWSGLFAALGGSRSVTVVLGVALVAMGLVNVKELFLFRRGPTLTIPDRAKPALYRRMRRIAGATRLPAALLGVVALALLANLVELGCTVGLPALYTRILSLRPELAPWQRLGWIAAYNAFYVIPLGAIVAGWAAFAPRARLGERGARALKAASGILLVAFGVALLAAPGLLI</sequence>
<keyword evidence="2" id="KW-0472">Membrane</keyword>
<evidence type="ECO:0000259" key="4">
    <source>
        <dbReference type="PROSITE" id="PS51352"/>
    </source>
</evidence>
<keyword evidence="2" id="KW-0812">Transmembrane</keyword>
<keyword evidence="2" id="KW-1133">Transmembrane helix</keyword>
<organism evidence="5 6">
    <name type="scientific">Anaeromyxobacter dehalogenans (strain 2CP-C)</name>
    <dbReference type="NCBI Taxonomy" id="290397"/>
    <lineage>
        <taxon>Bacteria</taxon>
        <taxon>Pseudomonadati</taxon>
        <taxon>Myxococcota</taxon>
        <taxon>Myxococcia</taxon>
        <taxon>Myxococcales</taxon>
        <taxon>Cystobacterineae</taxon>
        <taxon>Anaeromyxobacteraceae</taxon>
        <taxon>Anaeromyxobacter</taxon>
    </lineage>
</organism>
<name>Q2IK32_ANADE</name>
<evidence type="ECO:0000256" key="2">
    <source>
        <dbReference type="SAM" id="Phobius"/>
    </source>
</evidence>
<dbReference type="eggNOG" id="COG0526">
    <property type="taxonomic scope" value="Bacteria"/>
</dbReference>
<dbReference type="InterPro" id="IPR036249">
    <property type="entry name" value="Thioredoxin-like_sf"/>
</dbReference>
<feature type="compositionally biased region" description="Pro residues" evidence="1">
    <location>
        <begin position="44"/>
        <end position="54"/>
    </location>
</feature>
<feature type="domain" description="Thioredoxin" evidence="4">
    <location>
        <begin position="21"/>
        <end position="188"/>
    </location>
</feature>
<dbReference type="KEGG" id="ade:Adeh_2246"/>
<feature type="transmembrane region" description="Helical" evidence="2">
    <location>
        <begin position="241"/>
        <end position="266"/>
    </location>
</feature>
<gene>
    <name evidence="5" type="ordered locus">Adeh_2246</name>
</gene>
<evidence type="ECO:0000256" key="1">
    <source>
        <dbReference type="SAM" id="MobiDB-lite"/>
    </source>
</evidence>
<proteinExistence type="predicted"/>
<evidence type="ECO:0000256" key="3">
    <source>
        <dbReference type="SAM" id="SignalP"/>
    </source>
</evidence>
<feature type="transmembrane region" description="Helical" evidence="2">
    <location>
        <begin position="303"/>
        <end position="332"/>
    </location>
</feature>
<dbReference type="STRING" id="290397.Adeh_2246"/>
<dbReference type="InterPro" id="IPR013766">
    <property type="entry name" value="Thioredoxin_domain"/>
</dbReference>
<reference evidence="5" key="1">
    <citation type="submission" date="2006-01" db="EMBL/GenBank/DDBJ databases">
        <title>Complete sequence of Anaeromyxobacter dehalogenans 2CP-C.</title>
        <authorList>
            <consortium name="US DOE Joint Genome Institute"/>
            <person name="Copeland A."/>
            <person name="Lucas S."/>
            <person name="Lapidus A."/>
            <person name="Barry K."/>
            <person name="Detter J.C."/>
            <person name="Glavina T."/>
            <person name="Hammon N."/>
            <person name="Israni S."/>
            <person name="Pitluck S."/>
            <person name="Brettin T."/>
            <person name="Bruce D."/>
            <person name="Han C."/>
            <person name="Tapia R."/>
            <person name="Gilna P."/>
            <person name="Kiss H."/>
            <person name="Schmutz J."/>
            <person name="Larimer F."/>
            <person name="Land M."/>
            <person name="Kyrpides N."/>
            <person name="Anderson I."/>
            <person name="Sanford R.A."/>
            <person name="Ritalahti K.M."/>
            <person name="Thomas H.S."/>
            <person name="Kirby J.R."/>
            <person name="Zhulin I.B."/>
            <person name="Loeffler F.E."/>
            <person name="Richardson P."/>
        </authorList>
    </citation>
    <scope>NUCLEOTIDE SEQUENCE</scope>
    <source>
        <strain evidence="5">2CP-C</strain>
    </source>
</reference>
<feature type="transmembrane region" description="Helical" evidence="2">
    <location>
        <begin position="180"/>
        <end position="205"/>
    </location>
</feature>
<feature type="transmembrane region" description="Helical" evidence="2">
    <location>
        <begin position="352"/>
        <end position="373"/>
    </location>
</feature>
<feature type="transmembrane region" description="Helical" evidence="2">
    <location>
        <begin position="385"/>
        <end position="408"/>
    </location>
</feature>
<evidence type="ECO:0000313" key="5">
    <source>
        <dbReference type="EMBL" id="ABC82016.1"/>
    </source>
</evidence>
<dbReference type="PROSITE" id="PS51352">
    <property type="entry name" value="THIOREDOXIN_2"/>
    <property type="match status" value="1"/>
</dbReference>
<keyword evidence="3" id="KW-0732">Signal</keyword>
<dbReference type="Proteomes" id="UP000001935">
    <property type="component" value="Chromosome"/>
</dbReference>
<feature type="transmembrane region" description="Helical" evidence="2">
    <location>
        <begin position="217"/>
        <end position="235"/>
    </location>
</feature>
<dbReference type="HOGENOM" id="CLU_046133_0_0_7"/>
<dbReference type="AlphaFoldDB" id="Q2IK32"/>
<feature type="signal peptide" evidence="3">
    <location>
        <begin position="1"/>
        <end position="27"/>
    </location>
</feature>
<accession>Q2IK32</accession>
<feature type="compositionally biased region" description="Low complexity" evidence="1">
    <location>
        <begin position="30"/>
        <end position="43"/>
    </location>
</feature>
<evidence type="ECO:0000313" key="6">
    <source>
        <dbReference type="Proteomes" id="UP000001935"/>
    </source>
</evidence>
<feature type="chain" id="PRO_5004210249" evidence="3">
    <location>
        <begin position="28"/>
        <end position="409"/>
    </location>
</feature>
<protein>
    <submittedName>
        <fullName evidence="5">Membrane protein, putative</fullName>
    </submittedName>
</protein>